<dbReference type="AlphaFoldDB" id="A0A4U6UYD8"/>
<keyword evidence="3" id="KW-1185">Reference proteome</keyword>
<proteinExistence type="predicted"/>
<organism evidence="2 3">
    <name type="scientific">Setaria viridis</name>
    <name type="common">Green bristlegrass</name>
    <name type="synonym">Setaria italica subsp. viridis</name>
    <dbReference type="NCBI Taxonomy" id="4556"/>
    <lineage>
        <taxon>Eukaryota</taxon>
        <taxon>Viridiplantae</taxon>
        <taxon>Streptophyta</taxon>
        <taxon>Embryophyta</taxon>
        <taxon>Tracheophyta</taxon>
        <taxon>Spermatophyta</taxon>
        <taxon>Magnoliopsida</taxon>
        <taxon>Liliopsida</taxon>
        <taxon>Poales</taxon>
        <taxon>Poaceae</taxon>
        <taxon>PACMAD clade</taxon>
        <taxon>Panicoideae</taxon>
        <taxon>Panicodae</taxon>
        <taxon>Paniceae</taxon>
        <taxon>Cenchrinae</taxon>
        <taxon>Setaria</taxon>
    </lineage>
</organism>
<sequence length="57" mass="6094">MLGRFLRLRLSILLPPLFSSGHPFPAESSPARFLANPLSSPSALQFPVFPTAASPMG</sequence>
<evidence type="ECO:0000313" key="3">
    <source>
        <dbReference type="Proteomes" id="UP000298652"/>
    </source>
</evidence>
<evidence type="ECO:0000313" key="2">
    <source>
        <dbReference type="EMBL" id="TKW19843.1"/>
    </source>
</evidence>
<keyword evidence="1" id="KW-0732">Signal</keyword>
<dbReference type="EMBL" id="CM016555">
    <property type="protein sequence ID" value="TKW19843.1"/>
    <property type="molecule type" value="Genomic_DNA"/>
</dbReference>
<dbReference type="Gramene" id="TKW19843">
    <property type="protein sequence ID" value="TKW19843"/>
    <property type="gene ID" value="SEVIR_4G045601v2"/>
</dbReference>
<accession>A0A4U6UYD8</accession>
<gene>
    <name evidence="2" type="ORF">SEVIR_4G045601v2</name>
</gene>
<evidence type="ECO:0000256" key="1">
    <source>
        <dbReference type="SAM" id="SignalP"/>
    </source>
</evidence>
<reference evidence="2" key="1">
    <citation type="submission" date="2019-03" db="EMBL/GenBank/DDBJ databases">
        <title>WGS assembly of Setaria viridis.</title>
        <authorList>
            <person name="Huang P."/>
            <person name="Jenkins J."/>
            <person name="Grimwood J."/>
            <person name="Barry K."/>
            <person name="Healey A."/>
            <person name="Mamidi S."/>
            <person name="Sreedasyam A."/>
            <person name="Shu S."/>
            <person name="Feldman M."/>
            <person name="Wu J."/>
            <person name="Yu Y."/>
            <person name="Chen C."/>
            <person name="Johnson J."/>
            <person name="Rokhsar D."/>
            <person name="Baxter I."/>
            <person name="Schmutz J."/>
            <person name="Brutnell T."/>
            <person name="Kellogg E."/>
        </authorList>
    </citation>
    <scope>NUCLEOTIDE SEQUENCE [LARGE SCALE GENOMIC DNA]</scope>
</reference>
<feature type="chain" id="PRO_5020905905" evidence="1">
    <location>
        <begin position="22"/>
        <end position="57"/>
    </location>
</feature>
<dbReference type="Proteomes" id="UP000298652">
    <property type="component" value="Chromosome 4"/>
</dbReference>
<feature type="signal peptide" evidence="1">
    <location>
        <begin position="1"/>
        <end position="21"/>
    </location>
</feature>
<name>A0A4U6UYD8_SETVI</name>
<protein>
    <submittedName>
        <fullName evidence="2">Uncharacterized protein</fullName>
    </submittedName>
</protein>